<accession>A0A448ZDP1</accession>
<reference evidence="5 6" key="1">
    <citation type="submission" date="2019-01" db="EMBL/GenBank/DDBJ databases">
        <authorList>
            <person name="Ferrante I. M."/>
        </authorList>
    </citation>
    <scope>NUCLEOTIDE SEQUENCE [LARGE SCALE GENOMIC DNA]</scope>
    <source>
        <strain evidence="5 6">B856</strain>
    </source>
</reference>
<keyword evidence="6" id="KW-1185">Reference proteome</keyword>
<gene>
    <name evidence="5" type="ORF">PSNMU_V1.4_AUG-EV-PASAV3_0070310</name>
</gene>
<evidence type="ECO:0000259" key="4">
    <source>
        <dbReference type="PROSITE" id="PS51085"/>
    </source>
</evidence>
<protein>
    <recommendedName>
        <fullName evidence="4">2Fe-2S ferredoxin-type domain-containing protein</fullName>
    </recommendedName>
</protein>
<proteinExistence type="predicted"/>
<dbReference type="SUPFAM" id="SSF54292">
    <property type="entry name" value="2Fe-2S ferredoxin-like"/>
    <property type="match status" value="1"/>
</dbReference>
<dbReference type="InterPro" id="IPR001041">
    <property type="entry name" value="2Fe-2S_ferredoxin-type"/>
</dbReference>
<dbReference type="InterPro" id="IPR012675">
    <property type="entry name" value="Beta-grasp_dom_sf"/>
</dbReference>
<dbReference type="EMBL" id="CAACVS010000261">
    <property type="protein sequence ID" value="VEU40153.1"/>
    <property type="molecule type" value="Genomic_DNA"/>
</dbReference>
<keyword evidence="2" id="KW-0411">Iron-sulfur</keyword>
<evidence type="ECO:0000256" key="3">
    <source>
        <dbReference type="SAM" id="MobiDB-lite"/>
    </source>
</evidence>
<dbReference type="InterPro" id="IPR036010">
    <property type="entry name" value="2Fe-2S_ferredoxin-like_sf"/>
</dbReference>
<keyword evidence="1" id="KW-0479">Metal-binding</keyword>
<feature type="domain" description="2Fe-2S ferredoxin-type" evidence="4">
    <location>
        <begin position="233"/>
        <end position="338"/>
    </location>
</feature>
<evidence type="ECO:0000313" key="5">
    <source>
        <dbReference type="EMBL" id="VEU40153.1"/>
    </source>
</evidence>
<sequence length="345" mass="37079">MAWCETCSSPIPRSPPRRRTALRISAAAMVAAAALALAAMGCCQAFRLAAPASVGTRGPLVHPTDPAPPRHAPDPSAPAFHRLSPVLSAGGDAEPPSGAESKDEADDRIDVSVDERLYRVRLSRAPGIEWGTDLSFSFVYVRDMEPTGQASLSGLVSKGDQLCELIPVVNDEDAPRPEAISLLGASFDYVMTSFAGLEKTVSEIDLVFFRGTKDELKALCNGEAAGTDGDDTITITVVQNKGSPEEKLLRLRAPRGANVRQFLVDNGINVYQSVTRWTNCKGKQLCGTCIVNIADGLPNTNWKSMDEASTLRSNPDSYRLSCVTFAHGDVTVETYPPVNADQWTR</sequence>
<dbReference type="CDD" id="cd00207">
    <property type="entry name" value="fer2"/>
    <property type="match status" value="1"/>
</dbReference>
<feature type="region of interest" description="Disordered" evidence="3">
    <location>
        <begin position="59"/>
        <end position="108"/>
    </location>
</feature>
<dbReference type="Proteomes" id="UP000291116">
    <property type="component" value="Unassembled WGS sequence"/>
</dbReference>
<organism evidence="5 6">
    <name type="scientific">Pseudo-nitzschia multistriata</name>
    <dbReference type="NCBI Taxonomy" id="183589"/>
    <lineage>
        <taxon>Eukaryota</taxon>
        <taxon>Sar</taxon>
        <taxon>Stramenopiles</taxon>
        <taxon>Ochrophyta</taxon>
        <taxon>Bacillariophyta</taxon>
        <taxon>Bacillariophyceae</taxon>
        <taxon>Bacillariophycidae</taxon>
        <taxon>Bacillariales</taxon>
        <taxon>Bacillariaceae</taxon>
        <taxon>Pseudo-nitzschia</taxon>
    </lineage>
</organism>
<evidence type="ECO:0000256" key="2">
    <source>
        <dbReference type="ARBA" id="ARBA00023014"/>
    </source>
</evidence>
<evidence type="ECO:0000313" key="6">
    <source>
        <dbReference type="Proteomes" id="UP000291116"/>
    </source>
</evidence>
<name>A0A448ZDP1_9STRA</name>
<dbReference type="PROSITE" id="PS51085">
    <property type="entry name" value="2FE2S_FER_2"/>
    <property type="match status" value="1"/>
</dbReference>
<evidence type="ECO:0000256" key="1">
    <source>
        <dbReference type="ARBA" id="ARBA00022714"/>
    </source>
</evidence>
<dbReference type="AlphaFoldDB" id="A0A448ZDP1"/>
<dbReference type="Gene3D" id="3.10.20.30">
    <property type="match status" value="1"/>
</dbReference>
<dbReference type="GO" id="GO:0051537">
    <property type="term" value="F:2 iron, 2 sulfur cluster binding"/>
    <property type="evidence" value="ECO:0007669"/>
    <property type="project" value="UniProtKB-KW"/>
</dbReference>
<dbReference type="OrthoDB" id="5987010at2759"/>
<keyword evidence="1" id="KW-0408">Iron</keyword>
<keyword evidence="1" id="KW-0001">2Fe-2S</keyword>